<evidence type="ECO:0008006" key="4">
    <source>
        <dbReference type="Google" id="ProtNLM"/>
    </source>
</evidence>
<dbReference type="RefSeq" id="YP_010754292.1">
    <property type="nucleotide sequence ID" value="NC_073458.1"/>
</dbReference>
<dbReference type="GO" id="GO:0031012">
    <property type="term" value="C:extracellular matrix"/>
    <property type="evidence" value="ECO:0007669"/>
    <property type="project" value="TreeGrafter"/>
</dbReference>
<feature type="compositionally biased region" description="Low complexity" evidence="1">
    <location>
        <begin position="36"/>
        <end position="51"/>
    </location>
</feature>
<reference evidence="2 3" key="1">
    <citation type="submission" date="2019-10" db="EMBL/GenBank/DDBJ databases">
        <authorList>
            <person name="Davis E.R."/>
            <person name="Mohamed A."/>
            <person name="Ilzat A."/>
            <person name="Sivanathan V."/>
            <person name="Garlena R.A."/>
            <person name="Russell D.A."/>
            <person name="Pope W.H."/>
            <person name="Jacobs-Sera D."/>
            <person name="Hatfull G.F."/>
        </authorList>
    </citation>
    <scope>NUCLEOTIDE SEQUENCE [LARGE SCALE GENOMIC DNA]</scope>
</reference>
<dbReference type="EMBL" id="MN586033">
    <property type="protein sequence ID" value="QGJ94157.1"/>
    <property type="molecule type" value="Genomic_DNA"/>
</dbReference>
<dbReference type="GO" id="GO:0030020">
    <property type="term" value="F:extracellular matrix structural constituent conferring tensile strength"/>
    <property type="evidence" value="ECO:0007669"/>
    <property type="project" value="TreeGrafter"/>
</dbReference>
<proteinExistence type="predicted"/>
<dbReference type="KEGG" id="vg:80018878"/>
<dbReference type="PANTHER" id="PTHR24023:SF1095">
    <property type="entry name" value="EGF-LIKE DOMAIN-CONTAINING PROTEIN"/>
    <property type="match status" value="1"/>
</dbReference>
<gene>
    <name evidence="2" type="primary">25</name>
    <name evidence="2" type="ORF">SEA_EMIROSE_25</name>
</gene>
<dbReference type="InterPro" id="IPR008160">
    <property type="entry name" value="Collagen"/>
</dbReference>
<dbReference type="Gene3D" id="1.20.5.320">
    <property type="entry name" value="6-Phosphogluconate Dehydrogenase, domain 3"/>
    <property type="match status" value="2"/>
</dbReference>
<sequence>MAWTQTGNLKGPKGDTGAQGIQGPAGPAGERGPKGDTGAQGPTGPAGPQGDKGVDGKSVSIAGQVANYDSLPKNLTTADAGKGYLVEDDGDLYVWSGTAFPSNGNGTDFRGPQGPQGPQGPAGERGVEGPQGPTGERGPQGAQGPEGATGARGSKWFTGAGTPGTVSGAVVGDMYLDTSSGTVYQLA</sequence>
<dbReference type="GO" id="GO:0030198">
    <property type="term" value="P:extracellular matrix organization"/>
    <property type="evidence" value="ECO:0007669"/>
    <property type="project" value="TreeGrafter"/>
</dbReference>
<dbReference type="Pfam" id="PF01391">
    <property type="entry name" value="Collagen"/>
    <property type="match status" value="2"/>
</dbReference>
<feature type="compositionally biased region" description="Low complexity" evidence="1">
    <location>
        <begin position="18"/>
        <end position="28"/>
    </location>
</feature>
<name>A0A649VNW8_9CAUD</name>
<evidence type="ECO:0000313" key="3">
    <source>
        <dbReference type="Proteomes" id="UP000427166"/>
    </source>
</evidence>
<feature type="region of interest" description="Disordered" evidence="1">
    <location>
        <begin position="1"/>
        <end position="57"/>
    </location>
</feature>
<dbReference type="InterPro" id="IPR050149">
    <property type="entry name" value="Collagen_superfamily"/>
</dbReference>
<evidence type="ECO:0000256" key="1">
    <source>
        <dbReference type="SAM" id="MobiDB-lite"/>
    </source>
</evidence>
<dbReference type="GeneID" id="80018878"/>
<dbReference type="GO" id="GO:0005615">
    <property type="term" value="C:extracellular space"/>
    <property type="evidence" value="ECO:0007669"/>
    <property type="project" value="TreeGrafter"/>
</dbReference>
<organism evidence="2 3">
    <name type="scientific">Corynebacterium phage EmiRose</name>
    <dbReference type="NCBI Taxonomy" id="2565372"/>
    <lineage>
        <taxon>Viruses</taxon>
        <taxon>Duplodnaviria</taxon>
        <taxon>Heunggongvirae</taxon>
        <taxon>Uroviricota</taxon>
        <taxon>Caudoviricetes</taxon>
        <taxon>Emirosevirus</taxon>
        <taxon>Emirosevirus emirose</taxon>
    </lineage>
</organism>
<dbReference type="PANTHER" id="PTHR24023">
    <property type="entry name" value="COLLAGEN ALPHA"/>
    <property type="match status" value="1"/>
</dbReference>
<protein>
    <recommendedName>
        <fullName evidence="4">Minor tail protein</fullName>
    </recommendedName>
</protein>
<evidence type="ECO:0000313" key="2">
    <source>
        <dbReference type="EMBL" id="QGJ94157.1"/>
    </source>
</evidence>
<dbReference type="Proteomes" id="UP000427166">
    <property type="component" value="Segment"/>
</dbReference>
<feature type="region of interest" description="Disordered" evidence="1">
    <location>
        <begin position="94"/>
        <end position="163"/>
    </location>
</feature>
<accession>A0A649VNW8</accession>
<keyword evidence="3" id="KW-1185">Reference proteome</keyword>